<dbReference type="Pfam" id="PF13412">
    <property type="entry name" value="HTH_24"/>
    <property type="match status" value="1"/>
</dbReference>
<dbReference type="EMBL" id="CP132968">
    <property type="protein sequence ID" value="WMD17062.1"/>
    <property type="molecule type" value="Genomic_DNA"/>
</dbReference>
<dbReference type="Pfam" id="PF12804">
    <property type="entry name" value="NTP_transf_3"/>
    <property type="match status" value="1"/>
</dbReference>
<organism evidence="2 3">
    <name type="scientific">Anaerostipes hadrus</name>
    <dbReference type="NCBI Taxonomy" id="649756"/>
    <lineage>
        <taxon>Bacteria</taxon>
        <taxon>Bacillati</taxon>
        <taxon>Bacillota</taxon>
        <taxon>Clostridia</taxon>
        <taxon>Lachnospirales</taxon>
        <taxon>Lachnospiraceae</taxon>
        <taxon>Anaerostipes</taxon>
    </lineage>
</organism>
<dbReference type="AlphaFoldDB" id="A0AAQ3JJA3"/>
<dbReference type="Gene3D" id="3.90.550.10">
    <property type="entry name" value="Spore Coat Polysaccharide Biosynthesis Protein SpsA, Chain A"/>
    <property type="match status" value="1"/>
</dbReference>
<dbReference type="InterPro" id="IPR011009">
    <property type="entry name" value="Kinase-like_dom_sf"/>
</dbReference>
<name>A0AAQ3JJA3_ANAHA</name>
<dbReference type="GO" id="GO:0016779">
    <property type="term" value="F:nucleotidyltransferase activity"/>
    <property type="evidence" value="ECO:0007669"/>
    <property type="project" value="UniProtKB-ARBA"/>
</dbReference>
<dbReference type="GO" id="GO:0004305">
    <property type="term" value="F:ethanolamine kinase activity"/>
    <property type="evidence" value="ECO:0007669"/>
    <property type="project" value="TreeGrafter"/>
</dbReference>
<evidence type="ECO:0000313" key="3">
    <source>
        <dbReference type="Proteomes" id="UP001243496"/>
    </source>
</evidence>
<dbReference type="GO" id="GO:0006646">
    <property type="term" value="P:phosphatidylethanolamine biosynthetic process"/>
    <property type="evidence" value="ECO:0007669"/>
    <property type="project" value="TreeGrafter"/>
</dbReference>
<dbReference type="RefSeq" id="WP_306857513.1">
    <property type="nucleotide sequence ID" value="NZ_CP132968.1"/>
</dbReference>
<dbReference type="CDD" id="cd05151">
    <property type="entry name" value="ChoK-like"/>
    <property type="match status" value="1"/>
</dbReference>
<dbReference type="Gene3D" id="3.90.1200.10">
    <property type="match status" value="1"/>
</dbReference>
<accession>A0AAQ3JJA3</accession>
<dbReference type="InterPro" id="IPR036390">
    <property type="entry name" value="WH_DNA-bd_sf"/>
</dbReference>
<protein>
    <submittedName>
        <fullName evidence="2">NTP transferase domain-containing protein</fullName>
    </submittedName>
</protein>
<feature type="domain" description="MobA-like NTP transferase" evidence="1">
    <location>
        <begin position="79"/>
        <end position="179"/>
    </location>
</feature>
<dbReference type="Gene3D" id="3.30.200.20">
    <property type="entry name" value="Phosphorylase Kinase, domain 1"/>
    <property type="match status" value="1"/>
</dbReference>
<proteinExistence type="predicted"/>
<gene>
    <name evidence="2" type="ORF">RBI15_02860</name>
</gene>
<dbReference type="SUPFAM" id="SSF53448">
    <property type="entry name" value="Nucleotide-diphospho-sugar transferases"/>
    <property type="match status" value="1"/>
</dbReference>
<dbReference type="SUPFAM" id="SSF56112">
    <property type="entry name" value="Protein kinase-like (PK-like)"/>
    <property type="match status" value="1"/>
</dbReference>
<sequence>MFIKIIGGQNMNIYERDILINLSKDQYINQRSLAQRTGHSLGTVNQTIKSLMRTGYIDELAMLTSKAQDEFKEKKPKRAIILAAGFGMRMVPINTETTKGLIEVNGEVLIERTIRQLHEVGITEIYVVVGFMKEQYEYLIDEFGVELIVNSEYATKNNLHSIKLAVDHLENAYIIPCDIWCRENPFSKYELYSWYMVSDLVDDESSVRVNRKMELVSVQKKLGGNSMVGICYLVKEDAEIVKQKIIELSKNRYYDDAFWEEALYKKDRMIVAAKVVHSVDVVEINTYEQLRELDSDSNQLKTDAIDVICNALDVKNDEISNISVLKKGMTNRSFLFECKEKKYIMRIPGEGTDQLINRQEEAEVYNCIRDKNICDDIAYINPDNGYKITEFLEGARVCDPLDEDDIKKCMKCLRNFHQKKLKVDHDFDLFGQIEFYEKLWNGKSSVYRDYLKTKRNVLDLKEYVQKNIEVKTLTHIDAVPDNFLFVDKDGKEDIRLIDWEYAGMQDPHVDIAMFCIYSLYDKTQVDHLIDIYFEDECKQSIRIKIYCYIAIAGLLWSNWCEYKRTLGIEFGEYSLRQYRYAKEYYRIVQEELRKLKEGREVIQNV</sequence>
<dbReference type="Proteomes" id="UP001243496">
    <property type="component" value="Chromosome"/>
</dbReference>
<dbReference type="Pfam" id="PF01633">
    <property type="entry name" value="Choline_kinase"/>
    <property type="match status" value="1"/>
</dbReference>
<dbReference type="InterPro" id="IPR025877">
    <property type="entry name" value="MobA-like_NTP_Trfase"/>
</dbReference>
<evidence type="ECO:0000313" key="2">
    <source>
        <dbReference type="EMBL" id="WMD17062.1"/>
    </source>
</evidence>
<dbReference type="SUPFAM" id="SSF46785">
    <property type="entry name" value="Winged helix' DNA-binding domain"/>
    <property type="match status" value="1"/>
</dbReference>
<dbReference type="GeneID" id="92740311"/>
<dbReference type="InterPro" id="IPR029044">
    <property type="entry name" value="Nucleotide-diphossugar_trans"/>
</dbReference>
<dbReference type="GO" id="GO:0005737">
    <property type="term" value="C:cytoplasm"/>
    <property type="evidence" value="ECO:0007669"/>
    <property type="project" value="TreeGrafter"/>
</dbReference>
<dbReference type="PANTHER" id="PTHR22603:SF66">
    <property type="entry name" value="ETHANOLAMINE KINASE"/>
    <property type="match status" value="1"/>
</dbReference>
<dbReference type="PANTHER" id="PTHR22603">
    <property type="entry name" value="CHOLINE/ETHANOALAMINE KINASE"/>
    <property type="match status" value="1"/>
</dbReference>
<keyword evidence="2" id="KW-0808">Transferase</keyword>
<evidence type="ECO:0000259" key="1">
    <source>
        <dbReference type="Pfam" id="PF12804"/>
    </source>
</evidence>
<reference evidence="2" key="1">
    <citation type="submission" date="2023-08" db="EMBL/GenBank/DDBJ databases">
        <title>Complete Genome Sequences of butyrate producing Anaerostipes hadrus strains BA1 and GIF7 isolated from the terminal ileum of a healthy lean male.</title>
        <authorList>
            <person name="Low A."/>
            <person name="Sheludchenko M."/>
            <person name="Cheng H.E."/>
            <person name="Koh X.Q."/>
            <person name="Lee J."/>
        </authorList>
    </citation>
    <scope>NUCLEOTIDE SEQUENCE</scope>
    <source>
        <strain evidence="2">BA1</strain>
    </source>
</reference>